<dbReference type="Pfam" id="PF01498">
    <property type="entry name" value="HTH_Tnp_Tc3_2"/>
    <property type="match status" value="1"/>
</dbReference>
<dbReference type="EMBL" id="JAAWVQ010026419">
    <property type="protein sequence ID" value="MBN3272993.1"/>
    <property type="molecule type" value="Genomic_DNA"/>
</dbReference>
<proteinExistence type="predicted"/>
<dbReference type="InterPro" id="IPR057667">
    <property type="entry name" value="HTH_SB"/>
</dbReference>
<dbReference type="InterPro" id="IPR052338">
    <property type="entry name" value="Transposase_5"/>
</dbReference>
<dbReference type="InterPro" id="IPR038717">
    <property type="entry name" value="Tc1-like_DDE_dom"/>
</dbReference>
<evidence type="ECO:0000259" key="1">
    <source>
        <dbReference type="Pfam" id="PF01498"/>
    </source>
</evidence>
<dbReference type="Gene3D" id="3.30.420.10">
    <property type="entry name" value="Ribonuclease H-like superfamily/Ribonuclease H"/>
    <property type="match status" value="1"/>
</dbReference>
<dbReference type="Proteomes" id="UP001166093">
    <property type="component" value="Unassembled WGS sequence"/>
</dbReference>
<evidence type="ECO:0000313" key="5">
    <source>
        <dbReference type="Proteomes" id="UP001166093"/>
    </source>
</evidence>
<name>A0ABS2XFH9_POLSP</name>
<gene>
    <name evidence="4" type="primary">Tcb1_100</name>
    <name evidence="4" type="ORF">GTO93_0004741</name>
</gene>
<dbReference type="SUPFAM" id="SSF46689">
    <property type="entry name" value="Homeodomain-like"/>
    <property type="match status" value="1"/>
</dbReference>
<dbReference type="PANTHER" id="PTHR23022:SF135">
    <property type="entry name" value="SI:DKEY-77F5.3"/>
    <property type="match status" value="1"/>
</dbReference>
<dbReference type="Gene3D" id="1.10.10.10">
    <property type="entry name" value="Winged helix-like DNA-binding domain superfamily/Winged helix DNA-binding domain"/>
    <property type="match status" value="1"/>
</dbReference>
<dbReference type="Pfam" id="PF25787">
    <property type="entry name" value="HTH_SB"/>
    <property type="match status" value="1"/>
</dbReference>
<feature type="domain" description="Tc1-like transposase DDE" evidence="2">
    <location>
        <begin position="146"/>
        <end position="297"/>
    </location>
</feature>
<protein>
    <submittedName>
        <fullName evidence="4">TCB1 transposase</fullName>
    </submittedName>
</protein>
<comment type="caution">
    <text evidence="4">The sequence shown here is derived from an EMBL/GenBank/DDBJ whole genome shotgun (WGS) entry which is preliminary data.</text>
</comment>
<dbReference type="InterPro" id="IPR036397">
    <property type="entry name" value="RNaseH_sf"/>
</dbReference>
<evidence type="ECO:0000259" key="2">
    <source>
        <dbReference type="Pfam" id="PF13358"/>
    </source>
</evidence>
<dbReference type="Pfam" id="PF13358">
    <property type="entry name" value="DDE_3"/>
    <property type="match status" value="1"/>
</dbReference>
<evidence type="ECO:0000259" key="3">
    <source>
        <dbReference type="Pfam" id="PF25787"/>
    </source>
</evidence>
<feature type="domain" description="Transposase Tc1-like" evidence="1">
    <location>
        <begin position="68"/>
        <end position="138"/>
    </location>
</feature>
<accession>A0ABS2XFH9</accession>
<dbReference type="PANTHER" id="PTHR23022">
    <property type="entry name" value="TRANSPOSABLE ELEMENT-RELATED"/>
    <property type="match status" value="1"/>
</dbReference>
<reference evidence="4" key="1">
    <citation type="journal article" date="2021" name="Cell">
        <title>Tracing the genetic footprints of vertebrate landing in non-teleost ray-finned fishes.</title>
        <authorList>
            <person name="Bi X."/>
            <person name="Wang K."/>
            <person name="Yang L."/>
            <person name="Pan H."/>
            <person name="Jiang H."/>
            <person name="Wei Q."/>
            <person name="Fang M."/>
            <person name="Yu H."/>
            <person name="Zhu C."/>
            <person name="Cai Y."/>
            <person name="He Y."/>
            <person name="Gan X."/>
            <person name="Zeng H."/>
            <person name="Yu D."/>
            <person name="Zhu Y."/>
            <person name="Jiang H."/>
            <person name="Qiu Q."/>
            <person name="Yang H."/>
            <person name="Zhang Y.E."/>
            <person name="Wang W."/>
            <person name="Zhu M."/>
            <person name="He S."/>
            <person name="Zhang G."/>
        </authorList>
    </citation>
    <scope>NUCLEOTIDE SEQUENCE</scope>
    <source>
        <strain evidence="4">Pddl_001</strain>
    </source>
</reference>
<feature type="non-terminal residue" evidence="4">
    <location>
        <position position="337"/>
    </location>
</feature>
<dbReference type="InterPro" id="IPR009057">
    <property type="entry name" value="Homeodomain-like_sf"/>
</dbReference>
<feature type="domain" description="Sleeping Beauty transposase HTH" evidence="3">
    <location>
        <begin position="1"/>
        <end position="51"/>
    </location>
</feature>
<sequence length="337" mass="38631">MKTKELSKQLQNKVVERHRSGEGYKKTSNALNISWSTVKSIIKKWKVYGTTPNMLKAGCPLKLSSCVRRALIREATKRPMTILKDLQRSMAEMGETVHVSIIAEVLHKSGLYGQVARRKPFLKKAHVKFRLEFAKRHVAKDYWKKILWSDETKIELFGLNAKCYVWHKPNIAHHPENTIPTMKHGGNSIMLWGCFSASGPGKLVKIEGKMDAAKYREILEENLLKSARDLGLGRRFIFQQDNDTKHTAKATVEWLKNNKVNVLEWPSQSPALNPVENMWKEFKNAVHQRSPSNLTELEQFCKEKWAKIAVSRCAKLVETYPNRFMAVIAAKGVSTKY</sequence>
<keyword evidence="5" id="KW-1185">Reference proteome</keyword>
<organism evidence="4 5">
    <name type="scientific">Polyodon spathula</name>
    <name type="common">North American paddlefish</name>
    <name type="synonym">Squalus spathula</name>
    <dbReference type="NCBI Taxonomy" id="7913"/>
    <lineage>
        <taxon>Eukaryota</taxon>
        <taxon>Metazoa</taxon>
        <taxon>Chordata</taxon>
        <taxon>Craniata</taxon>
        <taxon>Vertebrata</taxon>
        <taxon>Euteleostomi</taxon>
        <taxon>Actinopterygii</taxon>
        <taxon>Chondrostei</taxon>
        <taxon>Acipenseriformes</taxon>
        <taxon>Polyodontidae</taxon>
        <taxon>Polyodon</taxon>
    </lineage>
</organism>
<dbReference type="InterPro" id="IPR036388">
    <property type="entry name" value="WH-like_DNA-bd_sf"/>
</dbReference>
<evidence type="ECO:0000313" key="4">
    <source>
        <dbReference type="EMBL" id="MBN3272993.1"/>
    </source>
</evidence>
<feature type="non-terminal residue" evidence="4">
    <location>
        <position position="1"/>
    </location>
</feature>
<dbReference type="InterPro" id="IPR002492">
    <property type="entry name" value="Transposase_Tc1-like"/>
</dbReference>